<feature type="domain" description="Cupin type-2" evidence="2">
    <location>
        <begin position="165"/>
        <end position="229"/>
    </location>
</feature>
<evidence type="ECO:0000259" key="2">
    <source>
        <dbReference type="Pfam" id="PF07883"/>
    </source>
</evidence>
<name>A0A1F4XH37_9BACT</name>
<comment type="caution">
    <text evidence="3">The sequence shown here is derived from an EMBL/GenBank/DDBJ whole genome shotgun (WGS) entry which is preliminary data.</text>
</comment>
<proteinExistence type="predicted"/>
<dbReference type="PANTHER" id="PTHR35848">
    <property type="entry name" value="OXALATE-BINDING PROTEIN"/>
    <property type="match status" value="1"/>
</dbReference>
<dbReference type="GO" id="GO:0046872">
    <property type="term" value="F:metal ion binding"/>
    <property type="evidence" value="ECO:0007669"/>
    <property type="project" value="UniProtKB-KW"/>
</dbReference>
<dbReference type="InterPro" id="IPR051610">
    <property type="entry name" value="GPI/OXD"/>
</dbReference>
<dbReference type="Pfam" id="PF07883">
    <property type="entry name" value="Cupin_2"/>
    <property type="match status" value="2"/>
</dbReference>
<accession>A0A1F4XH37</accession>
<sequence>MKWSNISGYPVATNICEQELREIEKQDGWSMAHVRMLPSASSLLHFHKHMTEIYVMTRGRGKLVLDNKHCEIQPSDIALVSPDTHHMLKNLNDELSPALEHLVFAVPPFNPTDVHVVVGKKPRRLFYNVLPAPNIEDAFDGAKIMPYHFPHIDLSFAYGWVYNDQERRNPPHYHKKTREWIYVVSGRGMVELNGVTWPIRERDWVEIVPGEEHAFRNQQAAPLTIVCVCSPRFDPSDVYYR</sequence>
<dbReference type="InterPro" id="IPR014710">
    <property type="entry name" value="RmlC-like_jellyroll"/>
</dbReference>
<evidence type="ECO:0000256" key="1">
    <source>
        <dbReference type="ARBA" id="ARBA00022723"/>
    </source>
</evidence>
<dbReference type="Proteomes" id="UP000176185">
    <property type="component" value="Unassembled WGS sequence"/>
</dbReference>
<dbReference type="InterPro" id="IPR011051">
    <property type="entry name" value="RmlC_Cupin_sf"/>
</dbReference>
<reference evidence="3 4" key="1">
    <citation type="journal article" date="2016" name="Nat. Commun.">
        <title>Thousands of microbial genomes shed light on interconnected biogeochemical processes in an aquifer system.</title>
        <authorList>
            <person name="Anantharaman K."/>
            <person name="Brown C.T."/>
            <person name="Hug L.A."/>
            <person name="Sharon I."/>
            <person name="Castelle C.J."/>
            <person name="Probst A.J."/>
            <person name="Thomas B.C."/>
            <person name="Singh A."/>
            <person name="Wilkins M.J."/>
            <person name="Karaoz U."/>
            <person name="Brodie E.L."/>
            <person name="Williams K.H."/>
            <person name="Hubbard S.S."/>
            <person name="Banfield J.F."/>
        </authorList>
    </citation>
    <scope>NUCLEOTIDE SEQUENCE [LARGE SCALE GENOMIC DNA]</scope>
</reference>
<evidence type="ECO:0000313" key="4">
    <source>
        <dbReference type="Proteomes" id="UP000176185"/>
    </source>
</evidence>
<evidence type="ECO:0000313" key="3">
    <source>
        <dbReference type="EMBL" id="OGC80473.1"/>
    </source>
</evidence>
<gene>
    <name evidence="3" type="ORF">A2943_02125</name>
</gene>
<organism evidence="3 4">
    <name type="scientific">Candidatus Adlerbacteria bacterium RIFCSPLOWO2_01_FULL_51_16</name>
    <dbReference type="NCBI Taxonomy" id="1797243"/>
    <lineage>
        <taxon>Bacteria</taxon>
        <taxon>Candidatus Adleribacteriota</taxon>
    </lineage>
</organism>
<dbReference type="STRING" id="1797243.A2943_02125"/>
<dbReference type="AlphaFoldDB" id="A0A1F4XH37"/>
<dbReference type="InterPro" id="IPR013096">
    <property type="entry name" value="Cupin_2"/>
</dbReference>
<feature type="domain" description="Cupin type-2" evidence="2">
    <location>
        <begin position="33"/>
        <end position="94"/>
    </location>
</feature>
<dbReference type="SUPFAM" id="SSF51182">
    <property type="entry name" value="RmlC-like cupins"/>
    <property type="match status" value="1"/>
</dbReference>
<dbReference type="PANTHER" id="PTHR35848:SF6">
    <property type="entry name" value="CUPIN TYPE-2 DOMAIN-CONTAINING PROTEIN"/>
    <property type="match status" value="1"/>
</dbReference>
<protein>
    <recommendedName>
        <fullName evidence="2">Cupin type-2 domain-containing protein</fullName>
    </recommendedName>
</protein>
<keyword evidence="1" id="KW-0479">Metal-binding</keyword>
<dbReference type="EMBL" id="MEWX01000021">
    <property type="protein sequence ID" value="OGC80473.1"/>
    <property type="molecule type" value="Genomic_DNA"/>
</dbReference>
<dbReference type="Gene3D" id="2.60.120.10">
    <property type="entry name" value="Jelly Rolls"/>
    <property type="match status" value="2"/>
</dbReference>